<name>A0ABX7Y1Z6_9ACTN</name>
<dbReference type="Proteomes" id="UP000678513">
    <property type="component" value="Chromosome"/>
</dbReference>
<organism evidence="4 5">
    <name type="scientific">Arachnia rubra</name>
    <dbReference type="NCBI Taxonomy" id="1547448"/>
    <lineage>
        <taxon>Bacteria</taxon>
        <taxon>Bacillati</taxon>
        <taxon>Actinomycetota</taxon>
        <taxon>Actinomycetes</taxon>
        <taxon>Propionibacteriales</taxon>
        <taxon>Propionibacteriaceae</taxon>
        <taxon>Arachnia</taxon>
    </lineage>
</organism>
<evidence type="ECO:0000256" key="2">
    <source>
        <dbReference type="SAM" id="MobiDB-lite"/>
    </source>
</evidence>
<reference evidence="4 5" key="1">
    <citation type="submission" date="2021-03" db="EMBL/GenBank/DDBJ databases">
        <title>Human Oral Microbial Genomes.</title>
        <authorList>
            <person name="Johnston C.D."/>
            <person name="Chen T."/>
            <person name="Dewhirst F.E."/>
        </authorList>
    </citation>
    <scope>NUCLEOTIDE SEQUENCE [LARGE SCALE GENOMIC DNA]</scope>
    <source>
        <strain evidence="4 5">DSMZ 100122</strain>
    </source>
</reference>
<dbReference type="InterPro" id="IPR007527">
    <property type="entry name" value="Znf_SWIM"/>
</dbReference>
<dbReference type="PROSITE" id="PS50966">
    <property type="entry name" value="ZF_SWIM"/>
    <property type="match status" value="1"/>
</dbReference>
<evidence type="ECO:0000259" key="3">
    <source>
        <dbReference type="PROSITE" id="PS50966"/>
    </source>
</evidence>
<protein>
    <submittedName>
        <fullName evidence="4">SWIM zinc finger family protein</fullName>
    </submittedName>
</protein>
<dbReference type="Pfam" id="PF04434">
    <property type="entry name" value="SWIM"/>
    <property type="match status" value="1"/>
</dbReference>
<evidence type="ECO:0000313" key="5">
    <source>
        <dbReference type="Proteomes" id="UP000678513"/>
    </source>
</evidence>
<evidence type="ECO:0000313" key="4">
    <source>
        <dbReference type="EMBL" id="QUC07190.1"/>
    </source>
</evidence>
<feature type="region of interest" description="Disordered" evidence="2">
    <location>
        <begin position="111"/>
        <end position="139"/>
    </location>
</feature>
<keyword evidence="1" id="KW-0479">Metal-binding</keyword>
<dbReference type="RefSeq" id="WP_212321465.1">
    <property type="nucleotide sequence ID" value="NZ_AP024463.1"/>
</dbReference>
<keyword evidence="5" id="KW-1185">Reference proteome</keyword>
<evidence type="ECO:0000256" key="1">
    <source>
        <dbReference type="PROSITE-ProRule" id="PRU00325"/>
    </source>
</evidence>
<gene>
    <name evidence="4" type="ORF">J5A65_09540</name>
</gene>
<accession>A0ABX7Y1Z6</accession>
<keyword evidence="1" id="KW-0863">Zinc-finger</keyword>
<dbReference type="EMBL" id="CP072384">
    <property type="protein sequence ID" value="QUC07190.1"/>
    <property type="molecule type" value="Genomic_DNA"/>
</dbReference>
<sequence>MPELWTVERIEAAAPDSSSATAGRKLAKPGPWSDIGFQGNLLWGACQGSGKTPYRVSIDTASPAYKCSCPSRKFPCKHALALLFLWAQGQVSESGEIAGFASQWAGAREARAGRKKTEARERTEEQKAAATKRAAQREERVANGLTELDRFLADQLRQGLATHAGDRSRRLEHMAARMVDAQAPGIASRLRELATVPSSGDWPTQVVDGYGSLHLLAVAWAGRDKLPSGLAETVRSHIGFTTRVEDVLMTPGVRDRWVVLGMHDADEEQVSVRRVWLWGRETGRRALVLFFARGGDGFDTSLYPGTEIDADLHFYPGRPPLRAAVGSTYAELPRVSGWELAGDDVATAISQLRDAVAADPWCEAWPVAIQGSLTRESGGCWLVSERAVALTGTHTDHWRMLAEIGTTPVTVFGELSADGLRPIAYLREATVCPL</sequence>
<feature type="domain" description="SWIM-type" evidence="3">
    <location>
        <begin position="54"/>
        <end position="87"/>
    </location>
</feature>
<feature type="compositionally biased region" description="Basic and acidic residues" evidence="2">
    <location>
        <begin position="111"/>
        <end position="127"/>
    </location>
</feature>
<proteinExistence type="predicted"/>
<keyword evidence="1" id="KW-0862">Zinc</keyword>